<keyword evidence="4" id="KW-0325">Glycoprotein</keyword>
<dbReference type="AlphaFoldDB" id="C3Z121"/>
<dbReference type="PANTHER" id="PTHR10353:SF36">
    <property type="entry name" value="LP05116P"/>
    <property type="match status" value="1"/>
</dbReference>
<evidence type="ECO:0000256" key="2">
    <source>
        <dbReference type="ARBA" id="ARBA00011738"/>
    </source>
</evidence>
<dbReference type="SUPFAM" id="SSF51445">
    <property type="entry name" value="(Trans)glycosidases"/>
    <property type="match status" value="2"/>
</dbReference>
<dbReference type="PANTHER" id="PTHR10353">
    <property type="entry name" value="GLYCOSYL HYDROLASE"/>
    <property type="match status" value="1"/>
</dbReference>
<name>C3Z121_BRAFL</name>
<accession>C3Z121</accession>
<keyword evidence="3" id="KW-0378">Hydrolase</keyword>
<dbReference type="InterPro" id="IPR033132">
    <property type="entry name" value="GH_1_N_CS"/>
</dbReference>
<dbReference type="Pfam" id="PF00232">
    <property type="entry name" value="Glyco_hydro_1"/>
    <property type="match status" value="2"/>
</dbReference>
<sequence length="902" mass="103207">MAEEKGQDKIQQNGVPCAFPPFDPDRDGFEPGTFPPGFMWGVASSAYQIEGGWNEGGKGPSIMDVHFQKGSGFSGHTGDVTCDSYNKYREDVRILSELGVSHYRFSLSWPRLFPDGTRDSLNPDGVRYYNSLIDELRAHNIVPFVTLYHWDLPLALEKKYKGWLGDEIIELFNDYARFCFSEFGDRVKHWVTLNEPWSHAVVCSMVGMLPQVRDRGREGTYACAHNFIRAHGRAWHTYDKEFRAKQGGKLGITLSCTWAEPKNPDSEEDAAAVERFLQFHMGWFAHPIFLNGDYPDVMKEYVAKRSAEEGLAKSRLPEFTAEEKAMLKGTADFLGLNYYTARLTSALSAEGLSKPDLLDEEDGDVHVGTHPDWPAPGIFFINVVPWGFRKVLNYMQNRYQVPLIYVTENGYHEEHKGEVQYDMKDARRSCYHAAHINELRKAIVHDGVNVQSYTVWCLMDNLEWDSGFSQRMGLYHVDFTDPDRKRTVLNVKMSSVQGVPCDFPPFDEDRDGFSPGVFPPGFLWGAATAAFQIEGACSEGGKGPSITDSWFNRTPRALDGTTAEVTCDSYHRYREDVRILSELGVSHYRFSLSWPRLFPDGTRDSLNPDGVRYYNSLIDELRAHDIVPFVTLYHWDMPQALMDKYRGWLDEALVELFNDYARFCFSEFGDRVKHWVTFNEPWSEIVIEFSAEEKSLLKGSADFLGVNYYTARLVSARSGGDASGPGEDMLGEDDADVHVEMNPDWPVAGLPFISIVPWGLRKVLNLVRDRYHVPLIYVTENGYHEEHKGEVQYDMKDARRSCYHAAHINELRKAMVLDGVNVQGYTVWCLMDNFEWFFGHTQKMGLYHVDFTDPERKRVPKESAGFYRDVIKHNGFPDGAAHTRLVQEWWKKRAKRTAESLE</sequence>
<dbReference type="EMBL" id="GG666571">
    <property type="protein sequence ID" value="EEN53720.1"/>
    <property type="molecule type" value="Genomic_DNA"/>
</dbReference>
<keyword evidence="5" id="KW-0326">Glycosidase</keyword>
<evidence type="ECO:0000256" key="5">
    <source>
        <dbReference type="ARBA" id="ARBA00023295"/>
    </source>
</evidence>
<dbReference type="PROSITE" id="PS00653">
    <property type="entry name" value="GLYCOSYL_HYDROL_F1_2"/>
    <property type="match status" value="2"/>
</dbReference>
<evidence type="ECO:0000313" key="6">
    <source>
        <dbReference type="EMBL" id="EEN53720.1"/>
    </source>
</evidence>
<dbReference type="FunFam" id="3.20.20.80:FF:000266">
    <property type="entry name" value="Lactase-like a"/>
    <property type="match status" value="1"/>
</dbReference>
<evidence type="ECO:0000256" key="1">
    <source>
        <dbReference type="ARBA" id="ARBA00010838"/>
    </source>
</evidence>
<dbReference type="PRINTS" id="PR00131">
    <property type="entry name" value="GLHYDRLASE1"/>
</dbReference>
<dbReference type="eggNOG" id="KOG0626">
    <property type="taxonomic scope" value="Eukaryota"/>
</dbReference>
<dbReference type="InParanoid" id="C3Z121"/>
<comment type="similarity">
    <text evidence="1">Belongs to the glycosyl hydrolase 1 family.</text>
</comment>
<evidence type="ECO:0000256" key="4">
    <source>
        <dbReference type="ARBA" id="ARBA00023180"/>
    </source>
</evidence>
<comment type="subunit">
    <text evidence="2">Homodimer.</text>
</comment>
<dbReference type="FunFam" id="3.20.20.80:FF:000562">
    <property type="entry name" value="Uncharacterized protein"/>
    <property type="match status" value="1"/>
</dbReference>
<dbReference type="FunFam" id="3.20.20.80:FF:000013">
    <property type="entry name" value="lactase-phlorizin hydrolase"/>
    <property type="match status" value="1"/>
</dbReference>
<protein>
    <submittedName>
        <fullName evidence="6">Uncharacterized protein</fullName>
    </submittedName>
</protein>
<dbReference type="InterPro" id="IPR017853">
    <property type="entry name" value="GH"/>
</dbReference>
<dbReference type="GO" id="GO:0005975">
    <property type="term" value="P:carbohydrate metabolic process"/>
    <property type="evidence" value="ECO:0007669"/>
    <property type="project" value="InterPro"/>
</dbReference>
<dbReference type="GO" id="GO:0004553">
    <property type="term" value="F:hydrolase activity, hydrolyzing O-glycosyl compounds"/>
    <property type="evidence" value="ECO:0007669"/>
    <property type="project" value="InterPro"/>
</dbReference>
<dbReference type="Gene3D" id="3.20.20.80">
    <property type="entry name" value="Glycosidases"/>
    <property type="match status" value="3"/>
</dbReference>
<dbReference type="InterPro" id="IPR001360">
    <property type="entry name" value="Glyco_hydro_1"/>
</dbReference>
<gene>
    <name evidence="6" type="ORF">BRAFLDRAFT_77388</name>
</gene>
<reference evidence="6" key="1">
    <citation type="journal article" date="2008" name="Nature">
        <title>The amphioxus genome and the evolution of the chordate karyotype.</title>
        <authorList>
            <consortium name="US DOE Joint Genome Institute (JGI-PGF)"/>
            <person name="Putnam N.H."/>
            <person name="Butts T."/>
            <person name="Ferrier D.E.K."/>
            <person name="Furlong R.F."/>
            <person name="Hellsten U."/>
            <person name="Kawashima T."/>
            <person name="Robinson-Rechavi M."/>
            <person name="Shoguchi E."/>
            <person name="Terry A."/>
            <person name="Yu J.-K."/>
            <person name="Benito-Gutierrez E.L."/>
            <person name="Dubchak I."/>
            <person name="Garcia-Fernandez J."/>
            <person name="Gibson-Brown J.J."/>
            <person name="Grigoriev I.V."/>
            <person name="Horton A.C."/>
            <person name="de Jong P.J."/>
            <person name="Jurka J."/>
            <person name="Kapitonov V.V."/>
            <person name="Kohara Y."/>
            <person name="Kuroki Y."/>
            <person name="Lindquist E."/>
            <person name="Lucas S."/>
            <person name="Osoegawa K."/>
            <person name="Pennacchio L.A."/>
            <person name="Salamov A.A."/>
            <person name="Satou Y."/>
            <person name="Sauka-Spengler T."/>
            <person name="Schmutz J."/>
            <person name="Shin-I T."/>
            <person name="Toyoda A."/>
            <person name="Bronner-Fraser M."/>
            <person name="Fujiyama A."/>
            <person name="Holland L.Z."/>
            <person name="Holland P.W.H."/>
            <person name="Satoh N."/>
            <person name="Rokhsar D.S."/>
        </authorList>
    </citation>
    <scope>NUCLEOTIDE SEQUENCE [LARGE SCALE GENOMIC DNA]</scope>
    <source>
        <strain evidence="6">S238N-H82</strain>
        <tissue evidence="6">Testes</tissue>
    </source>
</reference>
<evidence type="ECO:0000256" key="3">
    <source>
        <dbReference type="ARBA" id="ARBA00022801"/>
    </source>
</evidence>
<proteinExistence type="inferred from homology"/>
<organism>
    <name type="scientific">Branchiostoma floridae</name>
    <name type="common">Florida lancelet</name>
    <name type="synonym">Amphioxus</name>
    <dbReference type="NCBI Taxonomy" id="7739"/>
    <lineage>
        <taxon>Eukaryota</taxon>
        <taxon>Metazoa</taxon>
        <taxon>Chordata</taxon>
        <taxon>Cephalochordata</taxon>
        <taxon>Leptocardii</taxon>
        <taxon>Amphioxiformes</taxon>
        <taxon>Branchiostomatidae</taxon>
        <taxon>Branchiostoma</taxon>
    </lineage>
</organism>